<dbReference type="OrthoDB" id="273917at2759"/>
<accession>A0A8S1QHX4</accession>
<evidence type="ECO:0000259" key="2">
    <source>
        <dbReference type="Pfam" id="PF22600"/>
    </source>
</evidence>
<dbReference type="PANTHER" id="PTHR23092">
    <property type="entry name" value="POLY(A) RNA POLYMERASE"/>
    <property type="match status" value="1"/>
</dbReference>
<protein>
    <recommendedName>
        <fullName evidence="2">Poly(A) RNA polymerase mitochondrial-like central palm domain-containing protein</fullName>
    </recommendedName>
</protein>
<dbReference type="GO" id="GO:0003729">
    <property type="term" value="F:mRNA binding"/>
    <property type="evidence" value="ECO:0007669"/>
    <property type="project" value="TreeGrafter"/>
</dbReference>
<dbReference type="GO" id="GO:0043634">
    <property type="term" value="P:polyadenylation-dependent ncRNA catabolic process"/>
    <property type="evidence" value="ECO:0007669"/>
    <property type="project" value="TreeGrafter"/>
</dbReference>
<dbReference type="AlphaFoldDB" id="A0A8S1QHX4"/>
<dbReference type="GO" id="GO:0005730">
    <property type="term" value="C:nucleolus"/>
    <property type="evidence" value="ECO:0007669"/>
    <property type="project" value="TreeGrafter"/>
</dbReference>
<comment type="caution">
    <text evidence="3">The sequence shown here is derived from an EMBL/GenBank/DDBJ whole genome shotgun (WGS) entry which is preliminary data.</text>
</comment>
<dbReference type="PANTHER" id="PTHR23092:SF48">
    <property type="entry name" value="NUCLEOTIDYLTRANSFERASE FAMILY PROTEIN"/>
    <property type="match status" value="1"/>
</dbReference>
<organism evidence="3 4">
    <name type="scientific">Paramecium sonneborni</name>
    <dbReference type="NCBI Taxonomy" id="65129"/>
    <lineage>
        <taxon>Eukaryota</taxon>
        <taxon>Sar</taxon>
        <taxon>Alveolata</taxon>
        <taxon>Ciliophora</taxon>
        <taxon>Intramacronucleata</taxon>
        <taxon>Oligohymenophorea</taxon>
        <taxon>Peniculida</taxon>
        <taxon>Parameciidae</taxon>
        <taxon>Paramecium</taxon>
    </lineage>
</organism>
<feature type="region of interest" description="Disordered" evidence="1">
    <location>
        <begin position="348"/>
        <end position="369"/>
    </location>
</feature>
<dbReference type="GO" id="GO:0031123">
    <property type="term" value="P:RNA 3'-end processing"/>
    <property type="evidence" value="ECO:0007669"/>
    <property type="project" value="TreeGrafter"/>
</dbReference>
<sequence length="954" mass="113577">MNHINQLGPFLPPYNLIYSYRNPYLPYYYHDEMKELNQQNTYRSEVLKWFSRLDINEQYQIFKIKGQMCTIPILQMYIYDRLFVPSHYGIKYKQLNLKERFDDQFSMKSIQLHSRAEEFYELLHIIDEEQFMDTIILVDGALDKQGKFIELLQNISNYQFLSKPLKVTNEKVEDPEWFSQKYYRSCIEWIMREYEKNIAFYFAISHDKKKKIKNHNQTTIKNNNIELQKYFQLNIAHNKEKLIKYYGQITNEISKKPNNIENIFYSNIFQSPAITTYKSQSEIQTSFIQKCNTDQNIINSMLIIKMSELIEQKTYYLKKFYPLLLNLYQEHLEQELFSCESQYKSKSSKKKKKKKQSENIQNELNGNDSSIQNNILNELTFNENLTKESQKKEEALIESFEMQEISKTITVQELQVENLFESYKQSKFQEEEQWMYISQEVVKLAILQSYSCLNLELEFEVEQRNQQSQKQTNKKKKQKNQAQINNDKSNKDLIAENIIKENDQKDIQEPQLIETSFKKQVIDGEGQLNQQEIQKQYLIKTQTYQNEEDLIQICNSQDEHECLALSQSTECSVNLNIQQKNKCEKSMTIIIEDDTNLGKEKMFEFITLDIINFTDIILKEYDDLLPFRQLVYDRVKIAIQSLFFLPDDKIKLFGSCATGLALIDSDIDIGISSFENFDKQSLRQPFHQLYNSFLQTKWVTKAKSIFNTMVPVIKLEIDPLINFSEFDSRYLNLDDNHIRIWKQIKQKLKSGIKVDITFSFHNNHLGYESTDMIMKWMLEYPNIQQLVLILKTIIKRLGYSESYKGGLSSFSLIIMVYSYLRENRVKNDQLGHQFLDMIYFFSHEFAPDIYGIGLPSLDQFIKPNQPSYFFQLKDYCLPPLPITIFSPINNRLISAQCVHIDKLLLFFKKIYDQSQQNLEFFNSYVTYGKKKQQRLSREIKNFITQILIMIDQIR</sequence>
<dbReference type="GO" id="GO:1990817">
    <property type="term" value="F:poly(A) RNA polymerase activity"/>
    <property type="evidence" value="ECO:0007669"/>
    <property type="project" value="InterPro"/>
</dbReference>
<dbReference type="CDD" id="cd05402">
    <property type="entry name" value="NT_PAP_TUTase"/>
    <property type="match status" value="1"/>
</dbReference>
<evidence type="ECO:0000313" key="3">
    <source>
        <dbReference type="EMBL" id="CAD8115203.1"/>
    </source>
</evidence>
<dbReference type="GO" id="GO:0031499">
    <property type="term" value="C:TRAMP complex"/>
    <property type="evidence" value="ECO:0007669"/>
    <property type="project" value="TreeGrafter"/>
</dbReference>
<dbReference type="InterPro" id="IPR045862">
    <property type="entry name" value="Trf4-like"/>
</dbReference>
<dbReference type="Pfam" id="PF22600">
    <property type="entry name" value="MTPAP-like_central"/>
    <property type="match status" value="1"/>
</dbReference>
<name>A0A8S1QHX4_9CILI</name>
<reference evidence="3" key="1">
    <citation type="submission" date="2021-01" db="EMBL/GenBank/DDBJ databases">
        <authorList>
            <consortium name="Genoscope - CEA"/>
            <person name="William W."/>
        </authorList>
    </citation>
    <scope>NUCLEOTIDE SEQUENCE</scope>
</reference>
<feature type="region of interest" description="Disordered" evidence="1">
    <location>
        <begin position="468"/>
        <end position="487"/>
    </location>
</feature>
<dbReference type="EMBL" id="CAJJDN010000107">
    <property type="protein sequence ID" value="CAD8115203.1"/>
    <property type="molecule type" value="Genomic_DNA"/>
</dbReference>
<keyword evidence="4" id="KW-1185">Reference proteome</keyword>
<feature type="domain" description="Poly(A) RNA polymerase mitochondrial-like central palm" evidence="2">
    <location>
        <begin position="631"/>
        <end position="773"/>
    </location>
</feature>
<dbReference type="Proteomes" id="UP000692954">
    <property type="component" value="Unassembled WGS sequence"/>
</dbReference>
<dbReference type="InterPro" id="IPR054708">
    <property type="entry name" value="MTPAP-like_central"/>
</dbReference>
<gene>
    <name evidence="3" type="ORF">PSON_ATCC_30995.1.T1070200</name>
</gene>
<evidence type="ECO:0000313" key="4">
    <source>
        <dbReference type="Proteomes" id="UP000692954"/>
    </source>
</evidence>
<proteinExistence type="predicted"/>
<feature type="compositionally biased region" description="Polar residues" evidence="1">
    <location>
        <begin position="358"/>
        <end position="369"/>
    </location>
</feature>
<evidence type="ECO:0000256" key="1">
    <source>
        <dbReference type="SAM" id="MobiDB-lite"/>
    </source>
</evidence>